<organism evidence="3 4">
    <name type="scientific">Limulus polyphemus</name>
    <name type="common">Atlantic horseshoe crab</name>
    <dbReference type="NCBI Taxonomy" id="6850"/>
    <lineage>
        <taxon>Eukaryota</taxon>
        <taxon>Metazoa</taxon>
        <taxon>Ecdysozoa</taxon>
        <taxon>Arthropoda</taxon>
        <taxon>Chelicerata</taxon>
        <taxon>Merostomata</taxon>
        <taxon>Xiphosura</taxon>
        <taxon>Limulidae</taxon>
        <taxon>Limulus</taxon>
    </lineage>
</organism>
<dbReference type="PROSITE" id="PS50835">
    <property type="entry name" value="IG_LIKE"/>
    <property type="match status" value="2"/>
</dbReference>
<accession>A0ABM1T9U9</accession>
<dbReference type="PANTHER" id="PTHR10075">
    <property type="entry name" value="BASIGIN RELATED"/>
    <property type="match status" value="1"/>
</dbReference>
<dbReference type="CDD" id="cd20956">
    <property type="entry name" value="IgI_4_Dscam"/>
    <property type="match status" value="1"/>
</dbReference>
<dbReference type="InterPro" id="IPR013098">
    <property type="entry name" value="Ig_I-set"/>
</dbReference>
<feature type="domain" description="Ig-like" evidence="2">
    <location>
        <begin position="59"/>
        <end position="152"/>
    </location>
</feature>
<name>A0ABM1T9U9_LIMPO</name>
<dbReference type="SUPFAM" id="SSF48726">
    <property type="entry name" value="Immunoglobulin"/>
    <property type="match status" value="3"/>
</dbReference>
<keyword evidence="3" id="KW-1185">Reference proteome</keyword>
<protein>
    <submittedName>
        <fullName evidence="4">Down syndrome cell adhesion molecule-like protein Dscam2</fullName>
    </submittedName>
</protein>
<dbReference type="Pfam" id="PF00047">
    <property type="entry name" value="ig"/>
    <property type="match status" value="1"/>
</dbReference>
<dbReference type="SMART" id="SM00408">
    <property type="entry name" value="IGc2"/>
    <property type="match status" value="1"/>
</dbReference>
<dbReference type="SMART" id="SM00409">
    <property type="entry name" value="IG"/>
    <property type="match status" value="2"/>
</dbReference>
<gene>
    <name evidence="4" type="primary">LOC111088071</name>
</gene>
<dbReference type="Proteomes" id="UP000694941">
    <property type="component" value="Unplaced"/>
</dbReference>
<keyword evidence="1" id="KW-0393">Immunoglobulin domain</keyword>
<dbReference type="RefSeq" id="XP_022252655.1">
    <property type="nucleotide sequence ID" value="XM_022396947.1"/>
</dbReference>
<dbReference type="InterPro" id="IPR007110">
    <property type="entry name" value="Ig-like_dom"/>
</dbReference>
<dbReference type="GeneID" id="111088071"/>
<evidence type="ECO:0000313" key="4">
    <source>
        <dbReference type="RefSeq" id="XP_022252655.1"/>
    </source>
</evidence>
<evidence type="ECO:0000259" key="2">
    <source>
        <dbReference type="PROSITE" id="PS50835"/>
    </source>
</evidence>
<dbReference type="InterPro" id="IPR013151">
    <property type="entry name" value="Immunoglobulin_dom"/>
</dbReference>
<reference evidence="4" key="1">
    <citation type="submission" date="2025-08" db="UniProtKB">
        <authorList>
            <consortium name="RefSeq"/>
        </authorList>
    </citation>
    <scope>IDENTIFICATION</scope>
    <source>
        <tissue evidence="4">Muscle</tissue>
    </source>
</reference>
<dbReference type="Gene3D" id="2.60.40.10">
    <property type="entry name" value="Immunoglobulins"/>
    <property type="match status" value="2"/>
</dbReference>
<dbReference type="PANTHER" id="PTHR10075:SF100">
    <property type="entry name" value="FASCICLIN-2"/>
    <property type="match status" value="1"/>
</dbReference>
<dbReference type="InterPro" id="IPR003599">
    <property type="entry name" value="Ig_sub"/>
</dbReference>
<evidence type="ECO:0000256" key="1">
    <source>
        <dbReference type="ARBA" id="ARBA00023319"/>
    </source>
</evidence>
<dbReference type="InterPro" id="IPR003598">
    <property type="entry name" value="Ig_sub2"/>
</dbReference>
<feature type="domain" description="Ig-like" evidence="2">
    <location>
        <begin position="157"/>
        <end position="194"/>
    </location>
</feature>
<proteinExistence type="predicted"/>
<sequence length="194" mass="21286">MKNQRPLVVGSSRVRILSRDTLHLSSVSREDKGVYQCYSRNKDSSTQASVELLLGETSPVFLDSFNEQTIQPGPSVSLHCIASGTPLPQVTWSVDGIPVRDDERVRVGDFVSRNGNIVSHVNISDTHVEDGGLYTCTAQNEVGIIQNSARLNVYGPPTIKPLPDRSVVAEEDVVLHCRVAGYPIQEIIWDKGMS</sequence>
<dbReference type="InterPro" id="IPR036179">
    <property type="entry name" value="Ig-like_dom_sf"/>
</dbReference>
<evidence type="ECO:0000313" key="3">
    <source>
        <dbReference type="Proteomes" id="UP000694941"/>
    </source>
</evidence>
<dbReference type="InterPro" id="IPR013783">
    <property type="entry name" value="Ig-like_fold"/>
</dbReference>
<dbReference type="Pfam" id="PF07679">
    <property type="entry name" value="I-set"/>
    <property type="match status" value="1"/>
</dbReference>